<feature type="non-terminal residue" evidence="4">
    <location>
        <position position="213"/>
    </location>
</feature>
<evidence type="ECO:0000313" key="4">
    <source>
        <dbReference type="EMBL" id="OEV03245.1"/>
    </source>
</evidence>
<keyword evidence="2" id="KW-0456">Lyase</keyword>
<evidence type="ECO:0000313" key="5">
    <source>
        <dbReference type="Proteomes" id="UP000176005"/>
    </source>
</evidence>
<dbReference type="Gene3D" id="3.40.50.1400">
    <property type="match status" value="2"/>
</dbReference>
<keyword evidence="5" id="KW-1185">Reference proteome</keyword>
<dbReference type="GO" id="GO:0046872">
    <property type="term" value="F:metal ion binding"/>
    <property type="evidence" value="ECO:0007669"/>
    <property type="project" value="UniProtKB-KW"/>
</dbReference>
<dbReference type="Proteomes" id="UP000176005">
    <property type="component" value="Unassembled WGS sequence"/>
</dbReference>
<dbReference type="InterPro" id="IPR002762">
    <property type="entry name" value="CbiX-like"/>
</dbReference>
<evidence type="ECO:0000256" key="3">
    <source>
        <dbReference type="SAM" id="MobiDB-lite"/>
    </source>
</evidence>
<organism evidence="4 5">
    <name type="scientific">Streptomyces nanshensis</name>
    <dbReference type="NCBI Taxonomy" id="518642"/>
    <lineage>
        <taxon>Bacteria</taxon>
        <taxon>Bacillati</taxon>
        <taxon>Actinomycetota</taxon>
        <taxon>Actinomycetes</taxon>
        <taxon>Kitasatosporales</taxon>
        <taxon>Streptomycetaceae</taxon>
        <taxon>Streptomyces</taxon>
    </lineage>
</organism>
<reference evidence="4 5" key="1">
    <citation type="journal article" date="2016" name="Front. Microbiol.">
        <title>Comparative Genomics Analysis of Streptomyces Species Reveals Their Adaptation to the Marine Environment and Their Diversity at the Genomic Level.</title>
        <authorList>
            <person name="Tian X."/>
            <person name="Zhang Z."/>
            <person name="Yang T."/>
            <person name="Chen M."/>
            <person name="Li J."/>
            <person name="Chen F."/>
            <person name="Yang J."/>
            <person name="Li W."/>
            <person name="Zhang B."/>
            <person name="Zhang Z."/>
            <person name="Wu J."/>
            <person name="Zhang C."/>
            <person name="Long L."/>
            <person name="Xiao J."/>
        </authorList>
    </citation>
    <scope>NUCLEOTIDE SEQUENCE [LARGE SCALE GENOMIC DNA]</scope>
    <source>
        <strain evidence="4 5">SCSIO 10429</strain>
    </source>
</reference>
<dbReference type="PANTHER" id="PTHR33542:SF5">
    <property type="entry name" value="FERROCHELATASE CHE1"/>
    <property type="match status" value="1"/>
</dbReference>
<dbReference type="Pfam" id="PF01903">
    <property type="entry name" value="CbiX"/>
    <property type="match status" value="1"/>
</dbReference>
<accession>A0A1E7KH43</accession>
<dbReference type="PANTHER" id="PTHR33542">
    <property type="entry name" value="SIROHYDROCHLORIN FERROCHELATASE, CHLOROPLASTIC"/>
    <property type="match status" value="1"/>
</dbReference>
<sequence length="213" mass="22082">MPLHCLDSTAGLMTRFTAQLTAQLRARHTAAHPSFGGDGPVLVAVAHGSRDPAASRTVRALLDAVRAARPGLRVVLGHLELDEPSLPETLAAIPSHRQVALVPLLFGPGHHVKHDIPRAVAASPHPHAAVAAPLGPHPLLAEALHGRLNESYGNEASGNASYGNEAHAVDEPHGPDAVVLACAGSRDPESADGARRTAARLRERLGGSVPVLP</sequence>
<evidence type="ECO:0000256" key="1">
    <source>
        <dbReference type="ARBA" id="ARBA00022723"/>
    </source>
</evidence>
<evidence type="ECO:0008006" key="6">
    <source>
        <dbReference type="Google" id="ProtNLM"/>
    </source>
</evidence>
<protein>
    <recommendedName>
        <fullName evidence="6">Cobalamin biosynthesis protein CbiX</fullName>
    </recommendedName>
</protein>
<dbReference type="CDD" id="cd03416">
    <property type="entry name" value="CbiX_SirB_N"/>
    <property type="match status" value="1"/>
</dbReference>
<dbReference type="EMBL" id="LJGW01000712">
    <property type="protein sequence ID" value="OEV03245.1"/>
    <property type="molecule type" value="Genomic_DNA"/>
</dbReference>
<dbReference type="AlphaFoldDB" id="A0A1E7KH43"/>
<gene>
    <name evidence="4" type="ORF">AN218_32685</name>
</gene>
<feature type="region of interest" description="Disordered" evidence="3">
    <location>
        <begin position="151"/>
        <end position="172"/>
    </location>
</feature>
<name>A0A1E7KH43_9ACTN</name>
<dbReference type="GO" id="GO:0016829">
    <property type="term" value="F:lyase activity"/>
    <property type="evidence" value="ECO:0007669"/>
    <property type="project" value="UniProtKB-KW"/>
</dbReference>
<feature type="compositionally biased region" description="Polar residues" evidence="3">
    <location>
        <begin position="151"/>
        <end position="162"/>
    </location>
</feature>
<comment type="caution">
    <text evidence="4">The sequence shown here is derived from an EMBL/GenBank/DDBJ whole genome shotgun (WGS) entry which is preliminary data.</text>
</comment>
<proteinExistence type="predicted"/>
<keyword evidence="1" id="KW-0479">Metal-binding</keyword>
<dbReference type="SUPFAM" id="SSF53800">
    <property type="entry name" value="Chelatase"/>
    <property type="match status" value="1"/>
</dbReference>
<dbReference type="InterPro" id="IPR050963">
    <property type="entry name" value="Sirohydro_Cobaltochel/CbiX"/>
</dbReference>
<evidence type="ECO:0000256" key="2">
    <source>
        <dbReference type="ARBA" id="ARBA00023239"/>
    </source>
</evidence>